<dbReference type="Gene3D" id="3.80.10.10">
    <property type="entry name" value="Ribonuclease Inhibitor"/>
    <property type="match status" value="1"/>
</dbReference>
<reference evidence="2 3" key="1">
    <citation type="submission" date="2016-05" db="EMBL/GenBank/DDBJ databases">
        <title>Genome sequencing reveals origins of a unique bacterial endosymbiosis in the earliest lineages of terrestrial Fungi.</title>
        <authorList>
            <consortium name="DOE Joint Genome Institute"/>
            <person name="Uehling J."/>
            <person name="Gryganskyi A."/>
            <person name="Hameed K."/>
            <person name="Tschaplinski T."/>
            <person name="Misztal P."/>
            <person name="Wu S."/>
            <person name="Desiro A."/>
            <person name="Vande Pol N."/>
            <person name="Du Z.-Y."/>
            <person name="Zienkiewicz A."/>
            <person name="Zienkiewicz K."/>
            <person name="Morin E."/>
            <person name="Tisserant E."/>
            <person name="Splivallo R."/>
            <person name="Hainaut M."/>
            <person name="Henrissat B."/>
            <person name="Ohm R."/>
            <person name="Kuo A."/>
            <person name="Yan J."/>
            <person name="Lipzen A."/>
            <person name="Nolan M."/>
            <person name="Labutti K."/>
            <person name="Barry K."/>
            <person name="Goldstein A."/>
            <person name="Labbe J."/>
            <person name="Schadt C."/>
            <person name="Tuskan G."/>
            <person name="Grigoriev I."/>
            <person name="Martin F."/>
            <person name="Vilgalys R."/>
            <person name="Bonito G."/>
        </authorList>
    </citation>
    <scope>NUCLEOTIDE SEQUENCE [LARGE SCALE GENOMIC DNA]</scope>
    <source>
        <strain evidence="2 3">AG-77</strain>
    </source>
</reference>
<evidence type="ECO:0008006" key="4">
    <source>
        <dbReference type="Google" id="ProtNLM"/>
    </source>
</evidence>
<evidence type="ECO:0000256" key="1">
    <source>
        <dbReference type="SAM" id="MobiDB-lite"/>
    </source>
</evidence>
<name>A0A197K880_9FUNG</name>
<organism evidence="2 3">
    <name type="scientific">Linnemannia elongata AG-77</name>
    <dbReference type="NCBI Taxonomy" id="1314771"/>
    <lineage>
        <taxon>Eukaryota</taxon>
        <taxon>Fungi</taxon>
        <taxon>Fungi incertae sedis</taxon>
        <taxon>Mucoromycota</taxon>
        <taxon>Mortierellomycotina</taxon>
        <taxon>Mortierellomycetes</taxon>
        <taxon>Mortierellales</taxon>
        <taxon>Mortierellaceae</taxon>
        <taxon>Linnemannia</taxon>
    </lineage>
</organism>
<accession>A0A197K880</accession>
<proteinExistence type="predicted"/>
<feature type="region of interest" description="Disordered" evidence="1">
    <location>
        <begin position="46"/>
        <end position="86"/>
    </location>
</feature>
<dbReference type="InterPro" id="IPR032675">
    <property type="entry name" value="LRR_dom_sf"/>
</dbReference>
<dbReference type="Proteomes" id="UP000078512">
    <property type="component" value="Unassembled WGS sequence"/>
</dbReference>
<gene>
    <name evidence="2" type="ORF">K457DRAFT_275144</name>
</gene>
<protein>
    <recommendedName>
        <fullName evidence="4">F-box domain-containing protein</fullName>
    </recommendedName>
</protein>
<keyword evidence="3" id="KW-1185">Reference proteome</keyword>
<evidence type="ECO:0000313" key="2">
    <source>
        <dbReference type="EMBL" id="OAQ32906.1"/>
    </source>
</evidence>
<sequence length="605" mass="68314">MCLKSALLLSVSVSLTPPPATLCLRLPCAFLFFPFLLIPIPTLPTQASSSHQPPSSTMSDTDEPYLSSYDTDEDNAALSDSTIDDPDTRQARVDALLESIASIPPIVDILLSNLSYKDNLSCLHVCKLWSSIAQGYLWRHVRLRSGRAESVPLTPAQKTLIRRRARRIRSLATPLADTTFLDMPCTELESLEIWPEANHTPTIANPGFDIGTLHEAEAPLQTPHVGPSALDLIPLNRHLSSISFENIERLSRSFTPELFLSFSKLPLQSLHLGIAWYTSETLALAAFLTHCPVTLERLEFSHGRRSSFFGQHFDEVSMTSEQATQLPWSPLPALKTLKMPSTFPIRDANKVVFPLLRLCPNLEELWMPHLHSINMATEFFNLILGNNIFIKALRLSPSYSYTTQSAVDQYRSSLSQDLLRVVNTYKSLRDVELEVQIKDEYPVIQTLVLNSGWSLEIIDLNCLNTEHEFFTNPYVTPILKNCNRLKRLTINDRGHGKGFVSLRDLVETNWASNQLESLTVLVSEKEYRTSGWIVEYQEDNEKLQEDNAMLLFQLSMKYRAQKNYTGPIPAWLESEAMLLPFADAVKYTDGAMSMAAWERIRPVDS</sequence>
<dbReference type="EMBL" id="KV442023">
    <property type="protein sequence ID" value="OAQ32906.1"/>
    <property type="molecule type" value="Genomic_DNA"/>
</dbReference>
<evidence type="ECO:0000313" key="3">
    <source>
        <dbReference type="Proteomes" id="UP000078512"/>
    </source>
</evidence>
<dbReference type="SUPFAM" id="SSF52047">
    <property type="entry name" value="RNI-like"/>
    <property type="match status" value="1"/>
</dbReference>
<dbReference type="AlphaFoldDB" id="A0A197K880"/>
<dbReference type="InterPro" id="IPR036047">
    <property type="entry name" value="F-box-like_dom_sf"/>
</dbReference>
<dbReference type="SUPFAM" id="SSF81383">
    <property type="entry name" value="F-box domain"/>
    <property type="match status" value="1"/>
</dbReference>
<dbReference type="OrthoDB" id="2438737at2759"/>
<feature type="compositionally biased region" description="Low complexity" evidence="1">
    <location>
        <begin position="46"/>
        <end position="59"/>
    </location>
</feature>